<dbReference type="KEGG" id="dci:108252388"/>
<dbReference type="GeneID" id="108252388"/>
<feature type="compositionally biased region" description="Basic and acidic residues" evidence="13">
    <location>
        <begin position="264"/>
        <end position="278"/>
    </location>
</feature>
<keyword evidence="14" id="KW-1185">Reference proteome</keyword>
<feature type="region of interest" description="Disordered" evidence="13">
    <location>
        <begin position="248"/>
        <end position="328"/>
    </location>
</feature>
<dbReference type="GO" id="GO:0005789">
    <property type="term" value="C:endoplasmic reticulum membrane"/>
    <property type="evidence" value="ECO:0007669"/>
    <property type="project" value="UniProtKB-SubCell"/>
</dbReference>
<keyword evidence="8" id="KW-1133">Transmembrane helix</keyword>
<evidence type="ECO:0000256" key="5">
    <source>
        <dbReference type="ARBA" id="ARBA00022679"/>
    </source>
</evidence>
<comment type="catalytic activity">
    <reaction evidence="11">
        <text>an alpha-D-Man-(1-&gt;2)-alpha-D-Man-(1-&gt;2)-alpha-D-Man-(1-&gt;3)-[alpha-D-Man-(1-&gt;2)-alpha-D-Man-(1-&gt;3)-alpha-D-Man-(1-&gt;6)]-beta-D-Man-(1-&gt;4)-beta-D-GlcNAc-(1-&gt;4)-alpha-D-GlcNAc-diphospho-di-trans,poly-cis-dolichol + a di-trans,poly-cis-dolichyl beta-D-mannosyl phosphate = an alpha-D-Man-(1-&gt;2)-alpha-D-Man-(1-&gt;2)-alpha-D-Man-(1-&gt;3)-[alpha-D-Man-(1-&gt;2)-alpha-D-Man-(1-&gt;3)-[alpha-D-Man-(1-&gt;6)]-alpha-D-Man-(1-&gt;6)]-beta-D-Man-(1-&gt;4)-beta-D-GlcNAc-(1-&gt;4)-alpha-D-GlcNAc-diphospho-di-trans,poly-cis-dolichol + a di-trans,poly-cis-dolichyl phosphate + H(+)</text>
        <dbReference type="Rhea" id="RHEA:29535"/>
        <dbReference type="Rhea" id="RHEA-COMP:19498"/>
        <dbReference type="Rhea" id="RHEA-COMP:19501"/>
        <dbReference type="Rhea" id="RHEA-COMP:19518"/>
        <dbReference type="Rhea" id="RHEA-COMP:19519"/>
        <dbReference type="ChEBI" id="CHEBI:15378"/>
        <dbReference type="ChEBI" id="CHEBI:57683"/>
        <dbReference type="ChEBI" id="CHEBI:58211"/>
        <dbReference type="ChEBI" id="CHEBI:132517"/>
        <dbReference type="ChEBI" id="CHEBI:132519"/>
        <dbReference type="EC" id="2.4.1.260"/>
    </reaction>
    <physiologicalReaction direction="left-to-right" evidence="11">
        <dbReference type="Rhea" id="RHEA:29536"/>
    </physiologicalReaction>
</comment>
<dbReference type="GO" id="GO:0006487">
    <property type="term" value="P:protein N-linked glycosylation"/>
    <property type="evidence" value="ECO:0007669"/>
    <property type="project" value="TreeGrafter"/>
</dbReference>
<evidence type="ECO:0000256" key="8">
    <source>
        <dbReference type="ARBA" id="ARBA00022989"/>
    </source>
</evidence>
<dbReference type="Proteomes" id="UP000079169">
    <property type="component" value="Unplaced"/>
</dbReference>
<gene>
    <name evidence="15" type="primary">LOC108252388</name>
</gene>
<dbReference type="PANTHER" id="PTHR22760:SF1">
    <property type="entry name" value="DOL-P-MAN:MAN(7)GLCNAC(2)-PP-DOL ALPHA-1,6-MANNOSYLTRANSFERASE"/>
    <property type="match status" value="1"/>
</dbReference>
<evidence type="ECO:0000256" key="1">
    <source>
        <dbReference type="ARBA" id="ARBA00004477"/>
    </source>
</evidence>
<dbReference type="STRING" id="121845.A0A3Q0ISR6"/>
<evidence type="ECO:0000313" key="15">
    <source>
        <dbReference type="RefSeq" id="XP_026679316.1"/>
    </source>
</evidence>
<accession>A0A3Q0ISR6</accession>
<name>A0A3Q0ISR6_DIACI</name>
<dbReference type="InterPro" id="IPR005599">
    <property type="entry name" value="GPI_mannosylTrfase"/>
</dbReference>
<feature type="compositionally biased region" description="Polar residues" evidence="13">
    <location>
        <begin position="250"/>
        <end position="263"/>
    </location>
</feature>
<evidence type="ECO:0000256" key="11">
    <source>
        <dbReference type="ARBA" id="ARBA00048899"/>
    </source>
</evidence>
<protein>
    <recommendedName>
        <fullName evidence="12">Mannosyltransferase</fullName>
        <ecNumber evidence="12">2.4.1.-</ecNumber>
    </recommendedName>
</protein>
<evidence type="ECO:0000256" key="12">
    <source>
        <dbReference type="RuleBase" id="RU363075"/>
    </source>
</evidence>
<feature type="compositionally biased region" description="Acidic residues" evidence="13">
    <location>
        <begin position="445"/>
        <end position="460"/>
    </location>
</feature>
<sequence>MDSVALAVATVHLAICPFTKVEESFNLQAMHDIFYHNMNISAYDHLEFPGVVPRTFLGPLVWLLKRIPVDLTMDSVALAVATVHLAICPFTKVEESFNLQAMHDIFYHNMNISAYDHLEFPGVVPRTFLGPLFIYRIICVLYETKHVYFTFTAARANIISFLISRYNKTEYLKPGGPELMAFTHLIVEAKSKYSPNLKPYVKTHNIISIIETFSHLQFSYLNYINNVVNIKTKPILYILKRKDLIRNPEASPNRSEPGQTSDTGSRERSESPDNRVSSDKVVISKPSETETPEKEKLDERVKSEPKVDVRVKDEAKVDEKSVEESVRESIKERLKAGIKESLQAAKEKRRSKSEREEIPEKVLLPINMDEQSKGDFIGAKYEEEVCTNCNGKVSEEIEIVRKGGESKGNVQGDAKVNSIREDIKKKIMKYRLKEKIESKNRVEETVDTESSDEYINIEDE</sequence>
<proteinExistence type="inferred from homology"/>
<keyword evidence="6" id="KW-0812">Transmembrane</keyword>
<reference evidence="15" key="1">
    <citation type="submission" date="2025-08" db="UniProtKB">
        <authorList>
            <consortium name="RefSeq"/>
        </authorList>
    </citation>
    <scope>IDENTIFICATION</scope>
</reference>
<dbReference type="UniPathway" id="UPA00378"/>
<dbReference type="AlphaFoldDB" id="A0A3Q0ISR6"/>
<dbReference type="EC" id="2.4.1.-" evidence="12"/>
<comment type="similarity">
    <text evidence="3 12">Belongs to the glycosyltransferase 22 family.</text>
</comment>
<comment type="pathway">
    <text evidence="2">Protein modification; protein glycosylation.</text>
</comment>
<evidence type="ECO:0000256" key="6">
    <source>
        <dbReference type="ARBA" id="ARBA00022692"/>
    </source>
</evidence>
<evidence type="ECO:0000256" key="9">
    <source>
        <dbReference type="ARBA" id="ARBA00023136"/>
    </source>
</evidence>
<keyword evidence="7 12" id="KW-0256">Endoplasmic reticulum</keyword>
<feature type="region of interest" description="Disordered" evidence="13">
    <location>
        <begin position="438"/>
        <end position="460"/>
    </location>
</feature>
<dbReference type="PANTHER" id="PTHR22760">
    <property type="entry name" value="GLYCOSYLTRANSFERASE"/>
    <property type="match status" value="1"/>
</dbReference>
<dbReference type="GO" id="GO:0052917">
    <property type="term" value="F:dol-P-Man:Man(7)GlcNAc(2)-PP-Dol alpha-1,6-mannosyltransferase activity"/>
    <property type="evidence" value="ECO:0007669"/>
    <property type="project" value="UniProtKB-EC"/>
</dbReference>
<evidence type="ECO:0000313" key="14">
    <source>
        <dbReference type="Proteomes" id="UP000079169"/>
    </source>
</evidence>
<evidence type="ECO:0000256" key="10">
    <source>
        <dbReference type="ARBA" id="ARBA00044721"/>
    </source>
</evidence>
<evidence type="ECO:0000256" key="2">
    <source>
        <dbReference type="ARBA" id="ARBA00004922"/>
    </source>
</evidence>
<dbReference type="RefSeq" id="XP_026679316.1">
    <property type="nucleotide sequence ID" value="XM_026823515.1"/>
</dbReference>
<keyword evidence="5" id="KW-0808">Transferase</keyword>
<keyword evidence="4 12" id="KW-0328">Glycosyltransferase</keyword>
<evidence type="ECO:0000256" key="13">
    <source>
        <dbReference type="SAM" id="MobiDB-lite"/>
    </source>
</evidence>
<comment type="subcellular location">
    <subcellularLocation>
        <location evidence="1 12">Endoplasmic reticulum membrane</location>
        <topology evidence="1 12">Multi-pass membrane protein</topology>
    </subcellularLocation>
</comment>
<feature type="compositionally biased region" description="Basic and acidic residues" evidence="13">
    <location>
        <begin position="287"/>
        <end position="328"/>
    </location>
</feature>
<feature type="region of interest" description="Disordered" evidence="13">
    <location>
        <begin position="337"/>
        <end position="356"/>
    </location>
</feature>
<evidence type="ECO:0000256" key="3">
    <source>
        <dbReference type="ARBA" id="ARBA00007063"/>
    </source>
</evidence>
<dbReference type="PaxDb" id="121845-A0A3Q0ISR6"/>
<comment type="function">
    <text evidence="10">Mannosyltransferase that operates in the biosynthetic pathway of dolichol-linked oligosaccharides, the glycan precursors employed in protein asparagine (N)-glycosylation. The assembly of dolichol-linked oligosaccharides begins on the cytosolic side of the endoplasmic reticulum membrane and finishes in its lumen. The sequential addition of sugars to dolichol pyrophosphate produces dolichol-linked oligosaccharides containing fourteen sugars, including two GlcNAcs, nine mannoses and three glucoses. Once assembled, the oligosaccharide is transferred from the lipid to nascent proteins by oligosaccharyltransferases. In the lumen of the endoplasmic reticulum, adds the eighth mannose residue in an alpha-1,6 linkage onto Man(7)GlcNAc(2)-PP-dolichol to produce Man(8)GlcNAc(2)-PP-dolichol.</text>
</comment>
<keyword evidence="9" id="KW-0472">Membrane</keyword>
<evidence type="ECO:0000256" key="7">
    <source>
        <dbReference type="ARBA" id="ARBA00022824"/>
    </source>
</evidence>
<organism evidence="14 15">
    <name type="scientific">Diaphorina citri</name>
    <name type="common">Asian citrus psyllid</name>
    <dbReference type="NCBI Taxonomy" id="121845"/>
    <lineage>
        <taxon>Eukaryota</taxon>
        <taxon>Metazoa</taxon>
        <taxon>Ecdysozoa</taxon>
        <taxon>Arthropoda</taxon>
        <taxon>Hexapoda</taxon>
        <taxon>Insecta</taxon>
        <taxon>Pterygota</taxon>
        <taxon>Neoptera</taxon>
        <taxon>Paraneoptera</taxon>
        <taxon>Hemiptera</taxon>
        <taxon>Sternorrhyncha</taxon>
        <taxon>Psylloidea</taxon>
        <taxon>Psyllidae</taxon>
        <taxon>Diaphorininae</taxon>
        <taxon>Diaphorina</taxon>
    </lineage>
</organism>
<evidence type="ECO:0000256" key="4">
    <source>
        <dbReference type="ARBA" id="ARBA00022676"/>
    </source>
</evidence>